<dbReference type="EMBL" id="KZ501977">
    <property type="protein sequence ID" value="PKU85393.1"/>
    <property type="molecule type" value="Genomic_DNA"/>
</dbReference>
<organism evidence="2 3">
    <name type="scientific">Dendrobium catenatum</name>
    <dbReference type="NCBI Taxonomy" id="906689"/>
    <lineage>
        <taxon>Eukaryota</taxon>
        <taxon>Viridiplantae</taxon>
        <taxon>Streptophyta</taxon>
        <taxon>Embryophyta</taxon>
        <taxon>Tracheophyta</taxon>
        <taxon>Spermatophyta</taxon>
        <taxon>Magnoliopsida</taxon>
        <taxon>Liliopsida</taxon>
        <taxon>Asparagales</taxon>
        <taxon>Orchidaceae</taxon>
        <taxon>Epidendroideae</taxon>
        <taxon>Malaxideae</taxon>
        <taxon>Dendrobiinae</taxon>
        <taxon>Dendrobium</taxon>
    </lineage>
</organism>
<reference evidence="2 3" key="1">
    <citation type="journal article" date="2016" name="Sci. Rep.">
        <title>The Dendrobium catenatum Lindl. genome sequence provides insights into polysaccharide synthase, floral development and adaptive evolution.</title>
        <authorList>
            <person name="Zhang G.Q."/>
            <person name="Xu Q."/>
            <person name="Bian C."/>
            <person name="Tsai W.C."/>
            <person name="Yeh C.M."/>
            <person name="Liu K.W."/>
            <person name="Yoshida K."/>
            <person name="Zhang L.S."/>
            <person name="Chang S.B."/>
            <person name="Chen F."/>
            <person name="Shi Y."/>
            <person name="Su Y.Y."/>
            <person name="Zhang Y.Q."/>
            <person name="Chen L.J."/>
            <person name="Yin Y."/>
            <person name="Lin M."/>
            <person name="Huang H."/>
            <person name="Deng H."/>
            <person name="Wang Z.W."/>
            <person name="Zhu S.L."/>
            <person name="Zhao X."/>
            <person name="Deng C."/>
            <person name="Niu S.C."/>
            <person name="Huang J."/>
            <person name="Wang M."/>
            <person name="Liu G.H."/>
            <person name="Yang H.J."/>
            <person name="Xiao X.J."/>
            <person name="Hsiao Y.Y."/>
            <person name="Wu W.L."/>
            <person name="Chen Y.Y."/>
            <person name="Mitsuda N."/>
            <person name="Ohme-Takagi M."/>
            <person name="Luo Y.B."/>
            <person name="Van de Peer Y."/>
            <person name="Liu Z.J."/>
        </authorList>
    </citation>
    <scope>NUCLEOTIDE SEQUENCE [LARGE SCALE GENOMIC DNA]</scope>
    <source>
        <tissue evidence="2">The whole plant</tissue>
    </source>
</reference>
<dbReference type="PANTHER" id="PTHR24007">
    <property type="entry name" value="BRCA1-ASSOCIATED PROTEIN"/>
    <property type="match status" value="1"/>
</dbReference>
<dbReference type="AlphaFoldDB" id="A0A2I0XBX2"/>
<dbReference type="GO" id="GO:0016567">
    <property type="term" value="P:protein ubiquitination"/>
    <property type="evidence" value="ECO:0007669"/>
    <property type="project" value="TreeGrafter"/>
</dbReference>
<dbReference type="Proteomes" id="UP000233837">
    <property type="component" value="Unassembled WGS sequence"/>
</dbReference>
<proteinExistence type="predicted"/>
<dbReference type="InterPro" id="IPR011422">
    <property type="entry name" value="BRAP2/ETP1_RRM"/>
</dbReference>
<evidence type="ECO:0000313" key="2">
    <source>
        <dbReference type="EMBL" id="PKU85393.1"/>
    </source>
</evidence>
<feature type="domain" description="BRCA1-associated 2/ETP1 RRM" evidence="1">
    <location>
        <begin position="1"/>
        <end position="54"/>
    </location>
</feature>
<protein>
    <submittedName>
        <fullName evidence="2">BRCA1-associated protein</fullName>
    </submittedName>
</protein>
<evidence type="ECO:0000259" key="1">
    <source>
        <dbReference type="Pfam" id="PF07576"/>
    </source>
</evidence>
<dbReference type="GO" id="GO:0061630">
    <property type="term" value="F:ubiquitin protein ligase activity"/>
    <property type="evidence" value="ECO:0007669"/>
    <property type="project" value="TreeGrafter"/>
</dbReference>
<dbReference type="GO" id="GO:0007265">
    <property type="term" value="P:Ras protein signal transduction"/>
    <property type="evidence" value="ECO:0007669"/>
    <property type="project" value="TreeGrafter"/>
</dbReference>
<evidence type="ECO:0000313" key="3">
    <source>
        <dbReference type="Proteomes" id="UP000233837"/>
    </source>
</evidence>
<dbReference type="GO" id="GO:0005737">
    <property type="term" value="C:cytoplasm"/>
    <property type="evidence" value="ECO:0007669"/>
    <property type="project" value="TreeGrafter"/>
</dbReference>
<accession>A0A2I0XBX2</accession>
<dbReference type="STRING" id="906689.A0A2I0XBX2"/>
<sequence length="160" mass="18548">MEDQYSVLIRFNDQSSTDSFFKHFRGKRFSSLEVDACQVLYTLDVEYTGSIEHAQGTLASSAEQVNCALDSWEATNLAAWREKSRFLKAWAVVLAVEMDREAGWSNLVVGCLLWTTARGRKRRIKPWRLHDRTRWSVLGRLVEKDWCFEAPREEPTVETV</sequence>
<keyword evidence="3" id="KW-1185">Reference proteome</keyword>
<dbReference type="PANTHER" id="PTHR24007:SF7">
    <property type="entry name" value="BRCA1-ASSOCIATED PROTEIN"/>
    <property type="match status" value="1"/>
</dbReference>
<dbReference type="Pfam" id="PF07576">
    <property type="entry name" value="BRAP2"/>
    <property type="match status" value="1"/>
</dbReference>
<gene>
    <name evidence="2" type="ORF">MA16_Dca003132</name>
</gene>
<reference evidence="2 3" key="2">
    <citation type="journal article" date="2017" name="Nature">
        <title>The Apostasia genome and the evolution of orchids.</title>
        <authorList>
            <person name="Zhang G.Q."/>
            <person name="Liu K.W."/>
            <person name="Li Z."/>
            <person name="Lohaus R."/>
            <person name="Hsiao Y.Y."/>
            <person name="Niu S.C."/>
            <person name="Wang J.Y."/>
            <person name="Lin Y.C."/>
            <person name="Xu Q."/>
            <person name="Chen L.J."/>
            <person name="Yoshida K."/>
            <person name="Fujiwara S."/>
            <person name="Wang Z.W."/>
            <person name="Zhang Y.Q."/>
            <person name="Mitsuda N."/>
            <person name="Wang M."/>
            <person name="Liu G.H."/>
            <person name="Pecoraro L."/>
            <person name="Huang H.X."/>
            <person name="Xiao X.J."/>
            <person name="Lin M."/>
            <person name="Wu X.Y."/>
            <person name="Wu W.L."/>
            <person name="Chen Y.Y."/>
            <person name="Chang S.B."/>
            <person name="Sakamoto S."/>
            <person name="Ohme-Takagi M."/>
            <person name="Yagi M."/>
            <person name="Zeng S.J."/>
            <person name="Shen C.Y."/>
            <person name="Yeh C.M."/>
            <person name="Luo Y.B."/>
            <person name="Tsai W.C."/>
            <person name="Van de Peer Y."/>
            <person name="Liu Z.J."/>
        </authorList>
    </citation>
    <scope>NUCLEOTIDE SEQUENCE [LARGE SCALE GENOMIC DNA]</scope>
    <source>
        <tissue evidence="2">The whole plant</tissue>
    </source>
</reference>
<name>A0A2I0XBX2_9ASPA</name>